<organism evidence="2 3">
    <name type="scientific">Burkholderia ubonensis subsp. mesacidophila</name>
    <dbReference type="NCBI Taxonomy" id="265293"/>
    <lineage>
        <taxon>Bacteria</taxon>
        <taxon>Pseudomonadati</taxon>
        <taxon>Pseudomonadota</taxon>
        <taxon>Betaproteobacteria</taxon>
        <taxon>Burkholderiales</taxon>
        <taxon>Burkholderiaceae</taxon>
        <taxon>Burkholderia</taxon>
        <taxon>Burkholderia cepacia complex</taxon>
    </lineage>
</organism>
<comment type="caution">
    <text evidence="2">The sequence shown here is derived from an EMBL/GenBank/DDBJ whole genome shotgun (WGS) entry which is preliminary data.</text>
</comment>
<evidence type="ECO:0000313" key="2">
    <source>
        <dbReference type="EMBL" id="PCE34292.1"/>
    </source>
</evidence>
<dbReference type="EMBL" id="MTZU01000004">
    <property type="protein sequence ID" value="PCE34292.1"/>
    <property type="molecule type" value="Genomic_DNA"/>
</dbReference>
<dbReference type="Gene3D" id="3.20.20.100">
    <property type="entry name" value="NADP-dependent oxidoreductase domain"/>
    <property type="match status" value="1"/>
</dbReference>
<dbReference type="AlphaFoldDB" id="A0A2A4FNN6"/>
<evidence type="ECO:0000313" key="3">
    <source>
        <dbReference type="Proteomes" id="UP000217994"/>
    </source>
</evidence>
<dbReference type="InterPro" id="IPR036812">
    <property type="entry name" value="NAD(P)_OxRdtase_dom_sf"/>
</dbReference>
<dbReference type="SUPFAM" id="SSF51430">
    <property type="entry name" value="NAD(P)-linked oxidoreductase"/>
    <property type="match status" value="1"/>
</dbReference>
<dbReference type="GeneID" id="69004792"/>
<sequence>MVVVIMTNEPCTTIAMGTDAMPFSRIVFGMWRIADWRLSRGERRALIEAALELGVTSFDHADIYGDYTAEGLFGDVLAEAPQLRERMQIVTKCGIRLVSANRPGPEHRLKHYDTRAAHVVASVEQSLRALRTDRLDLLLLHRPDPLMDADEVAATFAALRRDGKVRSFGISNFTPAQAALLQDRMVANGMSLATNQVECSLLHLAPLDDGTFDQAQRWRCPPMLWSPLAGGRLLTDASPAATRVRACAERIGGALGVPATTVLFAWLLALPCRPLPIVGSSRIAALRDAVAATRLPLAREHWFALLHAARGTEVP</sequence>
<accession>A0A2A4FNN6</accession>
<dbReference type="PANTHER" id="PTHR43364:SF1">
    <property type="entry name" value="OXIDOREDUCTASE YDHF"/>
    <property type="match status" value="1"/>
</dbReference>
<name>A0A2A4FNN6_9BURK</name>
<dbReference type="InterPro" id="IPR050523">
    <property type="entry name" value="AKR_Detox_Biosynth"/>
</dbReference>
<proteinExistence type="predicted"/>
<feature type="domain" description="NADP-dependent oxidoreductase" evidence="1">
    <location>
        <begin position="25"/>
        <end position="302"/>
    </location>
</feature>
<evidence type="ECO:0000259" key="1">
    <source>
        <dbReference type="Pfam" id="PF00248"/>
    </source>
</evidence>
<dbReference type="InterPro" id="IPR023210">
    <property type="entry name" value="NADP_OxRdtase_dom"/>
</dbReference>
<gene>
    <name evidence="2" type="ORF">BZL54_01630</name>
</gene>
<reference evidence="2 3" key="1">
    <citation type="submission" date="2017-01" db="EMBL/GenBank/DDBJ databases">
        <title>Whole-Genome Shotgun Sequencing of Two beta-Proteobacterial Species in Search of the Bulgecin Biosynthetic Cluster.</title>
        <authorList>
            <person name="Horsman M.E."/>
            <person name="Marous D.R."/>
            <person name="Li R."/>
            <person name="Oliver R.A."/>
            <person name="Byun B."/>
            <person name="Emrich S.J."/>
            <person name="Boggess B."/>
            <person name="Townsend C.A."/>
            <person name="Mobashery S."/>
        </authorList>
    </citation>
    <scope>NUCLEOTIDE SEQUENCE [LARGE SCALE GENOMIC DNA]</scope>
    <source>
        <strain evidence="2 3">ATCC 31433</strain>
    </source>
</reference>
<dbReference type="PANTHER" id="PTHR43364">
    <property type="entry name" value="NADH-SPECIFIC METHYLGLYOXAL REDUCTASE-RELATED"/>
    <property type="match status" value="1"/>
</dbReference>
<protein>
    <submittedName>
        <fullName evidence="2">Oxidoreductase</fullName>
    </submittedName>
</protein>
<dbReference type="RefSeq" id="WP_084907764.1">
    <property type="nucleotide sequence ID" value="NZ_CP020738.1"/>
</dbReference>
<dbReference type="Pfam" id="PF00248">
    <property type="entry name" value="Aldo_ket_red"/>
    <property type="match status" value="1"/>
</dbReference>
<dbReference type="Proteomes" id="UP000217994">
    <property type="component" value="Unassembled WGS sequence"/>
</dbReference>
<dbReference type="GO" id="GO:0005829">
    <property type="term" value="C:cytosol"/>
    <property type="evidence" value="ECO:0007669"/>
    <property type="project" value="TreeGrafter"/>
</dbReference>